<feature type="transmembrane region" description="Helical" evidence="1">
    <location>
        <begin position="268"/>
        <end position="289"/>
    </location>
</feature>
<name>A0A9P7F5K6_9AGAM</name>
<dbReference type="Pfam" id="PF20151">
    <property type="entry name" value="DUF6533"/>
    <property type="match status" value="1"/>
</dbReference>
<keyword evidence="4" id="KW-1185">Reference proteome</keyword>
<gene>
    <name evidence="3" type="ORF">F5147DRAFT_773972</name>
</gene>
<feature type="transmembrane region" description="Helical" evidence="1">
    <location>
        <begin position="112"/>
        <end position="138"/>
    </location>
</feature>
<evidence type="ECO:0000256" key="1">
    <source>
        <dbReference type="SAM" id="Phobius"/>
    </source>
</evidence>
<protein>
    <recommendedName>
        <fullName evidence="2">DUF6533 domain-containing protein</fullName>
    </recommendedName>
</protein>
<evidence type="ECO:0000259" key="2">
    <source>
        <dbReference type="Pfam" id="PF20151"/>
    </source>
</evidence>
<keyword evidence="1" id="KW-0472">Membrane</keyword>
<dbReference type="OrthoDB" id="3256800at2759"/>
<sequence length="333" mass="38148">MNASSIAAEFQQLEQYEVYDTIVRRLGVSAAVLYIWDFVLTFHDEVNILWGTKWTTSRILFFINRYFGLAVIIASTFFDVHTNPVNAIHQSYSQLLDVDVSLLAYLFASNPYLLLGHAFTNFDIIGLFLVLNIEIILLRRLFALYDYKRVIVIPMVVLFIIYVCSTVGIAIAMSVYSQANEFVLFGVCEETIPSWFIPFWTPIMAFDFVIMVLAGFKSMQHYIHVPNKNWSGARLMKTLARDSFVYFACNFFNYLAITFVFHLAPPEFFQLGASWTIVIPPIAANHLLINMEQSRFRDTNSTTGSRTNVESESSKDIELTQRHVQNTALLTVV</sequence>
<feature type="domain" description="DUF6533" evidence="2">
    <location>
        <begin position="27"/>
        <end position="70"/>
    </location>
</feature>
<keyword evidence="1" id="KW-0812">Transmembrane</keyword>
<feature type="transmembrane region" description="Helical" evidence="1">
    <location>
        <begin position="195"/>
        <end position="216"/>
    </location>
</feature>
<feature type="transmembrane region" description="Helical" evidence="1">
    <location>
        <begin position="244"/>
        <end position="262"/>
    </location>
</feature>
<keyword evidence="1" id="KW-1133">Transmembrane helix</keyword>
<comment type="caution">
    <text evidence="3">The sequence shown here is derived from an EMBL/GenBank/DDBJ whole genome shotgun (WGS) entry which is preliminary data.</text>
</comment>
<dbReference type="AlphaFoldDB" id="A0A9P7F5K6"/>
<dbReference type="InterPro" id="IPR045340">
    <property type="entry name" value="DUF6533"/>
</dbReference>
<feature type="transmembrane region" description="Helical" evidence="1">
    <location>
        <begin position="150"/>
        <end position="175"/>
    </location>
</feature>
<evidence type="ECO:0000313" key="3">
    <source>
        <dbReference type="EMBL" id="KAG2107991.1"/>
    </source>
</evidence>
<reference evidence="3" key="1">
    <citation type="journal article" date="2020" name="New Phytol.">
        <title>Comparative genomics reveals dynamic genome evolution in host specialist ectomycorrhizal fungi.</title>
        <authorList>
            <person name="Lofgren L.A."/>
            <person name="Nguyen N.H."/>
            <person name="Vilgalys R."/>
            <person name="Ruytinx J."/>
            <person name="Liao H.L."/>
            <person name="Branco S."/>
            <person name="Kuo A."/>
            <person name="LaButti K."/>
            <person name="Lipzen A."/>
            <person name="Andreopoulos W."/>
            <person name="Pangilinan J."/>
            <person name="Riley R."/>
            <person name="Hundley H."/>
            <person name="Na H."/>
            <person name="Barry K."/>
            <person name="Grigoriev I.V."/>
            <person name="Stajich J.E."/>
            <person name="Kennedy P.G."/>
        </authorList>
    </citation>
    <scope>NUCLEOTIDE SEQUENCE</scope>
    <source>
        <strain evidence="3">FC423</strain>
    </source>
</reference>
<feature type="transmembrane region" description="Helical" evidence="1">
    <location>
        <begin position="59"/>
        <end position="78"/>
    </location>
</feature>
<evidence type="ECO:0000313" key="4">
    <source>
        <dbReference type="Proteomes" id="UP000823399"/>
    </source>
</evidence>
<dbReference type="GeneID" id="64703807"/>
<organism evidence="3 4">
    <name type="scientific">Suillus discolor</name>
    <dbReference type="NCBI Taxonomy" id="1912936"/>
    <lineage>
        <taxon>Eukaryota</taxon>
        <taxon>Fungi</taxon>
        <taxon>Dikarya</taxon>
        <taxon>Basidiomycota</taxon>
        <taxon>Agaricomycotina</taxon>
        <taxon>Agaricomycetes</taxon>
        <taxon>Agaricomycetidae</taxon>
        <taxon>Boletales</taxon>
        <taxon>Suillineae</taxon>
        <taxon>Suillaceae</taxon>
        <taxon>Suillus</taxon>
    </lineage>
</organism>
<dbReference type="RefSeq" id="XP_041292589.1">
    <property type="nucleotide sequence ID" value="XM_041441548.1"/>
</dbReference>
<proteinExistence type="predicted"/>
<dbReference type="EMBL" id="JABBWM010000029">
    <property type="protein sequence ID" value="KAG2107991.1"/>
    <property type="molecule type" value="Genomic_DNA"/>
</dbReference>
<dbReference type="Proteomes" id="UP000823399">
    <property type="component" value="Unassembled WGS sequence"/>
</dbReference>
<accession>A0A9P7F5K6</accession>